<proteinExistence type="predicted"/>
<gene>
    <name evidence="1" type="ORF">Fot_06094</name>
</gene>
<dbReference type="AlphaFoldDB" id="A0ABD1WSK8"/>
<name>A0ABD1WSK8_9LAMI</name>
<comment type="caution">
    <text evidence="1">The sequence shown here is derived from an EMBL/GenBank/DDBJ whole genome shotgun (WGS) entry which is preliminary data.</text>
</comment>
<dbReference type="EMBL" id="JBFOLJ010000002">
    <property type="protein sequence ID" value="KAL2552475.1"/>
    <property type="molecule type" value="Genomic_DNA"/>
</dbReference>
<organism evidence="1 2">
    <name type="scientific">Forsythia ovata</name>
    <dbReference type="NCBI Taxonomy" id="205694"/>
    <lineage>
        <taxon>Eukaryota</taxon>
        <taxon>Viridiplantae</taxon>
        <taxon>Streptophyta</taxon>
        <taxon>Embryophyta</taxon>
        <taxon>Tracheophyta</taxon>
        <taxon>Spermatophyta</taxon>
        <taxon>Magnoliopsida</taxon>
        <taxon>eudicotyledons</taxon>
        <taxon>Gunneridae</taxon>
        <taxon>Pentapetalae</taxon>
        <taxon>asterids</taxon>
        <taxon>lamiids</taxon>
        <taxon>Lamiales</taxon>
        <taxon>Oleaceae</taxon>
        <taxon>Forsythieae</taxon>
        <taxon>Forsythia</taxon>
    </lineage>
</organism>
<sequence>MGHIMKVLEGWHVEISTTMLNMLPDSASKAAAVVNSYRTERWVRYSDQNSASLKHSEAKAMAARSLMLIEEAETEVCDMESKKKISETALRNADKIISNRDCFWDYSMGPYSN</sequence>
<evidence type="ECO:0000313" key="2">
    <source>
        <dbReference type="Proteomes" id="UP001604277"/>
    </source>
</evidence>
<protein>
    <submittedName>
        <fullName evidence="1">Uncharacterized protein</fullName>
    </submittedName>
</protein>
<accession>A0ABD1WSK8</accession>
<evidence type="ECO:0000313" key="1">
    <source>
        <dbReference type="EMBL" id="KAL2552475.1"/>
    </source>
</evidence>
<dbReference type="Proteomes" id="UP001604277">
    <property type="component" value="Unassembled WGS sequence"/>
</dbReference>
<reference evidence="2" key="1">
    <citation type="submission" date="2024-07" db="EMBL/GenBank/DDBJ databases">
        <title>Two chromosome-level genome assemblies of Korean endemic species Abeliophyllum distichum and Forsythia ovata (Oleaceae).</title>
        <authorList>
            <person name="Jang H."/>
        </authorList>
    </citation>
    <scope>NUCLEOTIDE SEQUENCE [LARGE SCALE GENOMIC DNA]</scope>
</reference>
<keyword evidence="2" id="KW-1185">Reference proteome</keyword>